<proteinExistence type="predicted"/>
<name>E0NVB8_9BACT</name>
<sequence>MLLQIILIKRVFRGVIDAWLIPCRRLKNTVIIHLRKHTFG</sequence>
<reference evidence="1" key="1">
    <citation type="submission" date="2010-07" db="EMBL/GenBank/DDBJ databases">
        <authorList>
            <person name="Muzny D."/>
            <person name="Qin X."/>
            <person name="Deng J."/>
            <person name="Jiang H."/>
            <person name="Liu Y."/>
            <person name="Qu J."/>
            <person name="Song X.-Z."/>
            <person name="Zhang L."/>
            <person name="Thornton R."/>
            <person name="Coyle M."/>
            <person name="Francisco L."/>
            <person name="Jackson L."/>
            <person name="Javaid M."/>
            <person name="Korchina V."/>
            <person name="Kovar C."/>
            <person name="Mata R."/>
            <person name="Mathew T."/>
            <person name="Ngo R."/>
            <person name="Nguyen L."/>
            <person name="Nguyen N."/>
            <person name="Okwuonu G."/>
            <person name="Ongeri F."/>
            <person name="Pham C."/>
            <person name="Simmons D."/>
            <person name="Wilczek-Boney K."/>
            <person name="Hale W."/>
            <person name="Jakkamsetti A."/>
            <person name="Pham P."/>
            <person name="Ruth R."/>
            <person name="San Lucas F."/>
            <person name="Warren J."/>
            <person name="Zhang J."/>
            <person name="Zhao Z."/>
            <person name="Zhou C."/>
            <person name="Zhu D."/>
            <person name="Lee S."/>
            <person name="Bess C."/>
            <person name="Blankenburg K."/>
            <person name="Forbes L."/>
            <person name="Fu Q."/>
            <person name="Gubbala S."/>
            <person name="Hirani K."/>
            <person name="Jayaseelan J.C."/>
            <person name="Lara F."/>
            <person name="Munidasa M."/>
            <person name="Palculict T."/>
            <person name="Patil S."/>
            <person name="Pu L.-L."/>
            <person name="Saada N."/>
            <person name="Tang L."/>
            <person name="Weissenberger G."/>
            <person name="Zhu Y."/>
            <person name="Hemphill L."/>
            <person name="Shang Y."/>
            <person name="Youmans B."/>
            <person name="Ayvaz T."/>
            <person name="Ross M."/>
            <person name="Santibanez J."/>
            <person name="Aqrawi P."/>
            <person name="Gross S."/>
            <person name="Joshi V."/>
            <person name="Fowler G."/>
            <person name="Nazareth L."/>
            <person name="Reid J."/>
            <person name="Worley K."/>
            <person name="Petrosino J."/>
            <person name="Highlander S."/>
            <person name="Gibbs R."/>
        </authorList>
    </citation>
    <scope>NUCLEOTIDE SEQUENCE [LARGE SCALE GENOMIC DNA]</scope>
    <source>
        <strain evidence="1">DSM 16973</strain>
    </source>
</reference>
<dbReference type="HOGENOM" id="CLU_3294327_0_0_10"/>
<dbReference type="BioCyc" id="PMAR862515-HMP:GMOO-2154-MONOMER"/>
<dbReference type="Proteomes" id="UP000004394">
    <property type="component" value="Unassembled WGS sequence"/>
</dbReference>
<evidence type="ECO:0000313" key="1">
    <source>
        <dbReference type="EMBL" id="EFM00852.1"/>
    </source>
</evidence>
<evidence type="ECO:0000313" key="2">
    <source>
        <dbReference type="Proteomes" id="UP000004394"/>
    </source>
</evidence>
<accession>E0NVB8</accession>
<keyword evidence="2" id="KW-1185">Reference proteome</keyword>
<comment type="caution">
    <text evidence="1">The sequence shown here is derived from an EMBL/GenBank/DDBJ whole genome shotgun (WGS) entry which is preliminary data.</text>
</comment>
<organism evidence="1 2">
    <name type="scientific">Hoylesella marshii DSM 16973 = JCM 13450</name>
    <dbReference type="NCBI Taxonomy" id="862515"/>
    <lineage>
        <taxon>Bacteria</taxon>
        <taxon>Pseudomonadati</taxon>
        <taxon>Bacteroidota</taxon>
        <taxon>Bacteroidia</taxon>
        <taxon>Bacteroidales</taxon>
        <taxon>Prevotellaceae</taxon>
        <taxon>Hoylesella</taxon>
    </lineage>
</organism>
<dbReference type="EMBL" id="AEEI01000061">
    <property type="protein sequence ID" value="EFM00852.1"/>
    <property type="molecule type" value="Genomic_DNA"/>
</dbReference>
<protein>
    <submittedName>
        <fullName evidence="1">Uncharacterized protein</fullName>
    </submittedName>
</protein>
<dbReference type="AlphaFoldDB" id="E0NVB8"/>
<gene>
    <name evidence="1" type="ORF">HMPREF0658_2123</name>
</gene>
<dbReference type="STRING" id="862515.HMPREF0658_2123"/>